<keyword evidence="2" id="KW-0472">Membrane</keyword>
<dbReference type="InterPro" id="IPR013783">
    <property type="entry name" value="Ig-like_fold"/>
</dbReference>
<dbReference type="OMA" id="TCELENT"/>
<dbReference type="SMART" id="SM00409">
    <property type="entry name" value="IG"/>
    <property type="match status" value="3"/>
</dbReference>
<dbReference type="PROSITE" id="PS50835">
    <property type="entry name" value="IG_LIKE"/>
    <property type="match status" value="3"/>
</dbReference>
<dbReference type="EMBL" id="CAQQ02143500">
    <property type="status" value="NOT_ANNOTATED_CDS"/>
    <property type="molecule type" value="Genomic_DNA"/>
</dbReference>
<evidence type="ECO:0000256" key="2">
    <source>
        <dbReference type="ARBA" id="ARBA00023136"/>
    </source>
</evidence>
<keyword evidence="6" id="KW-1185">Reference proteome</keyword>
<evidence type="ECO:0000256" key="1">
    <source>
        <dbReference type="ARBA" id="ARBA00004167"/>
    </source>
</evidence>
<evidence type="ECO:0000313" key="5">
    <source>
        <dbReference type="EnsemblMetazoa" id="MESCA008188-PA"/>
    </source>
</evidence>
<dbReference type="PANTHER" id="PTHR23278">
    <property type="entry name" value="SIDESTEP PROTEIN"/>
    <property type="match status" value="1"/>
</dbReference>
<dbReference type="Pfam" id="PF13927">
    <property type="entry name" value="Ig_3"/>
    <property type="match status" value="1"/>
</dbReference>
<dbReference type="InterPro" id="IPR036179">
    <property type="entry name" value="Ig-like_dom_sf"/>
</dbReference>
<dbReference type="InterPro" id="IPR003599">
    <property type="entry name" value="Ig_sub"/>
</dbReference>
<dbReference type="InterPro" id="IPR003598">
    <property type="entry name" value="Ig_sub2"/>
</dbReference>
<feature type="domain" description="Ig-like" evidence="4">
    <location>
        <begin position="171"/>
        <end position="264"/>
    </location>
</feature>
<dbReference type="InterPro" id="IPR013162">
    <property type="entry name" value="CD80_C2-set"/>
</dbReference>
<feature type="domain" description="Ig-like" evidence="4">
    <location>
        <begin position="269"/>
        <end position="369"/>
    </location>
</feature>
<dbReference type="STRING" id="36166.T1GWL1"/>
<dbReference type="HOGENOM" id="CLU_674919_0_0_1"/>
<protein>
    <recommendedName>
        <fullName evidence="4">Ig-like domain-containing protein</fullName>
    </recommendedName>
</protein>
<dbReference type="GO" id="GO:0016020">
    <property type="term" value="C:membrane"/>
    <property type="evidence" value="ECO:0007669"/>
    <property type="project" value="UniProtKB-SubCell"/>
</dbReference>
<feature type="domain" description="Ig-like" evidence="4">
    <location>
        <begin position="49"/>
        <end position="166"/>
    </location>
</feature>
<accession>T1GWL1</accession>
<proteinExistence type="predicted"/>
<dbReference type="EnsemblMetazoa" id="MESCA008188-RA">
    <property type="protein sequence ID" value="MESCA008188-PA"/>
    <property type="gene ID" value="MESCA008188"/>
</dbReference>
<keyword evidence="3" id="KW-1015">Disulfide bond</keyword>
<reference evidence="6" key="1">
    <citation type="submission" date="2013-02" db="EMBL/GenBank/DDBJ databases">
        <authorList>
            <person name="Hughes D."/>
        </authorList>
    </citation>
    <scope>NUCLEOTIDE SEQUENCE</scope>
    <source>
        <strain>Durham</strain>
        <strain evidence="6">NC isolate 2 -- Noor lab</strain>
    </source>
</reference>
<dbReference type="Proteomes" id="UP000015102">
    <property type="component" value="Unassembled WGS sequence"/>
</dbReference>
<comment type="subcellular location">
    <subcellularLocation>
        <location evidence="1">Membrane</location>
        <topology evidence="1">Single-pass membrane protein</topology>
    </subcellularLocation>
</comment>
<sequence length="408" mass="45324">MTLTRVDSPTYNETDGLFTAKLELSLPLTRLDLANTLECRVESSALEEPVKSHMQIDLQVIELSGVEHHTVQGSACVFTCEVFGARPAANITWTNSSNVIDPENEMDFAEITTIATEQTDGTFITKSQLQFTATRFENDAVFRCDADNVVLRDNRERPIYKSQTLEVMYPPVVRVSPKEITVNTSDAVLLNCQYIANPASLTSVKWYKSGELVDVSASHRYEGGNPENVALAIKETENGDSGNYTCELENTIGKGVSETEIELDVLYVPVVEVRMEPEGPVKESDGTNVTLYCSIIEANPSTLLKVRWYANSTLLKELPDCNETNEDLCHIDPSKLLLESIGRSFFYNYSCEGYNAAGWGPRSEDKELVVNYEPGHATLKQYPVVAVKKKSVTLTCGVEDRGYPPTER</sequence>
<evidence type="ECO:0000259" key="4">
    <source>
        <dbReference type="PROSITE" id="PS50835"/>
    </source>
</evidence>
<dbReference type="Gene3D" id="2.60.40.10">
    <property type="entry name" value="Immunoglobulins"/>
    <property type="match status" value="3"/>
</dbReference>
<dbReference type="SUPFAM" id="SSF48726">
    <property type="entry name" value="Immunoglobulin"/>
    <property type="match status" value="3"/>
</dbReference>
<reference evidence="5" key="2">
    <citation type="submission" date="2015-06" db="UniProtKB">
        <authorList>
            <consortium name="EnsemblMetazoa"/>
        </authorList>
    </citation>
    <scope>IDENTIFICATION</scope>
</reference>
<evidence type="ECO:0000313" key="6">
    <source>
        <dbReference type="Proteomes" id="UP000015102"/>
    </source>
</evidence>
<name>T1GWL1_MEGSC</name>
<dbReference type="SMART" id="SM00408">
    <property type="entry name" value="IGc2"/>
    <property type="match status" value="2"/>
</dbReference>
<evidence type="ECO:0000256" key="3">
    <source>
        <dbReference type="ARBA" id="ARBA00023157"/>
    </source>
</evidence>
<dbReference type="InterPro" id="IPR007110">
    <property type="entry name" value="Ig-like_dom"/>
</dbReference>
<dbReference type="Pfam" id="PF08205">
    <property type="entry name" value="C2-set_2"/>
    <property type="match status" value="1"/>
</dbReference>
<dbReference type="EMBL" id="CAQQ02143502">
    <property type="status" value="NOT_ANNOTATED_CDS"/>
    <property type="molecule type" value="Genomic_DNA"/>
</dbReference>
<dbReference type="PANTHER" id="PTHR23278:SF32">
    <property type="entry name" value="NEUROMUSCULIN, ISOFORM E"/>
    <property type="match status" value="1"/>
</dbReference>
<dbReference type="AlphaFoldDB" id="T1GWL1"/>
<dbReference type="EMBL" id="CAQQ02143501">
    <property type="status" value="NOT_ANNOTATED_CDS"/>
    <property type="molecule type" value="Genomic_DNA"/>
</dbReference>
<organism evidence="5 6">
    <name type="scientific">Megaselia scalaris</name>
    <name type="common">Humpbacked fly</name>
    <name type="synonym">Phora scalaris</name>
    <dbReference type="NCBI Taxonomy" id="36166"/>
    <lineage>
        <taxon>Eukaryota</taxon>
        <taxon>Metazoa</taxon>
        <taxon>Ecdysozoa</taxon>
        <taxon>Arthropoda</taxon>
        <taxon>Hexapoda</taxon>
        <taxon>Insecta</taxon>
        <taxon>Pterygota</taxon>
        <taxon>Neoptera</taxon>
        <taxon>Endopterygota</taxon>
        <taxon>Diptera</taxon>
        <taxon>Brachycera</taxon>
        <taxon>Muscomorpha</taxon>
        <taxon>Platypezoidea</taxon>
        <taxon>Phoridae</taxon>
        <taxon>Megaseliini</taxon>
        <taxon>Megaselia</taxon>
    </lineage>
</organism>